<dbReference type="RefSeq" id="XP_032834141.1">
    <property type="nucleotide sequence ID" value="XM_032978250.1"/>
</dbReference>
<dbReference type="PANTHER" id="PTHR46838">
    <property type="entry name" value="TUMOR NECROSIS FACTOR RECEPTOR SUPERFAMILY MEMBER 14"/>
    <property type="match status" value="1"/>
</dbReference>
<dbReference type="Gene3D" id="2.10.50.10">
    <property type="entry name" value="Tumor Necrosis Factor Receptor, subunit A, domain 2"/>
    <property type="match status" value="2"/>
</dbReference>
<gene>
    <name evidence="5" type="primary">LOC116956554</name>
</gene>
<proteinExistence type="predicted"/>
<evidence type="ECO:0000313" key="5">
    <source>
        <dbReference type="RefSeq" id="XP_032834141.1"/>
    </source>
</evidence>
<dbReference type="KEGG" id="pmrn:116956554"/>
<dbReference type="GO" id="GO:0009897">
    <property type="term" value="C:external side of plasma membrane"/>
    <property type="evidence" value="ECO:0007669"/>
    <property type="project" value="TreeGrafter"/>
</dbReference>
<dbReference type="InterPro" id="IPR001368">
    <property type="entry name" value="TNFR/NGFR_Cys_rich_reg"/>
</dbReference>
<dbReference type="Pfam" id="PF00020">
    <property type="entry name" value="TNFR_c6"/>
    <property type="match status" value="2"/>
</dbReference>
<comment type="caution">
    <text evidence="1">Lacks conserved residue(s) required for the propagation of feature annotation.</text>
</comment>
<dbReference type="AlphaFoldDB" id="A0AAJ7XH12"/>
<accession>A0AAJ7XH12</accession>
<keyword evidence="2" id="KW-0472">Membrane</keyword>
<feature type="transmembrane region" description="Helical" evidence="2">
    <location>
        <begin position="152"/>
        <end position="175"/>
    </location>
</feature>
<protein>
    <submittedName>
        <fullName evidence="5">Tumor necrosis factor receptor superfamily member 4-like</fullName>
    </submittedName>
</protein>
<reference evidence="5" key="1">
    <citation type="submission" date="2025-08" db="UniProtKB">
        <authorList>
            <consortium name="RefSeq"/>
        </authorList>
    </citation>
    <scope>IDENTIFICATION</scope>
    <source>
        <tissue evidence="5">Sperm</tissue>
    </source>
</reference>
<dbReference type="PANTHER" id="PTHR46838:SF1">
    <property type="entry name" value="TUMOR NECROSIS FACTOR RECEPTOR SUPERFAMILY MEMBER 14"/>
    <property type="match status" value="1"/>
</dbReference>
<evidence type="ECO:0000256" key="2">
    <source>
        <dbReference type="SAM" id="Phobius"/>
    </source>
</evidence>
<sequence length="224" mass="23898">MPPGCVSLTRHRCGCEKDKNISKFAKQGTLFWCCPKCPAGMETLNECSFTDFVTTCSPCPPGTFSDHPGSRCRNCTRCERVQSPCTNASDAVCSGFSKVTKCTECPPGTFRDRSGSPCKNCTRCERELSPCTNASDAVCSGPDVSANGKAHAAIAAGAAVSLSLWVAVLMVLMLLHSRRASVQHKDAPLSDVSAMDNFSTQGSLATLQRPDEVQSMLNACNDIE</sequence>
<dbReference type="GO" id="GO:0050830">
    <property type="term" value="P:defense response to Gram-positive bacterium"/>
    <property type="evidence" value="ECO:0007669"/>
    <property type="project" value="TreeGrafter"/>
</dbReference>
<feature type="repeat" description="TNFR-Cys" evidence="1">
    <location>
        <begin position="104"/>
        <end position="139"/>
    </location>
</feature>
<feature type="repeat" description="TNFR-Cys" evidence="1">
    <location>
        <begin position="58"/>
        <end position="93"/>
    </location>
</feature>
<evidence type="ECO:0000313" key="4">
    <source>
        <dbReference type="Proteomes" id="UP001318040"/>
    </source>
</evidence>
<dbReference type="GO" id="GO:2000406">
    <property type="term" value="P:positive regulation of T cell migration"/>
    <property type="evidence" value="ECO:0007669"/>
    <property type="project" value="TreeGrafter"/>
</dbReference>
<dbReference type="SUPFAM" id="SSF57586">
    <property type="entry name" value="TNF receptor-like"/>
    <property type="match status" value="1"/>
</dbReference>
<keyword evidence="4" id="KW-1185">Reference proteome</keyword>
<dbReference type="PROSITE" id="PS50050">
    <property type="entry name" value="TNFR_NGFR_2"/>
    <property type="match status" value="2"/>
</dbReference>
<dbReference type="GO" id="GO:0002720">
    <property type="term" value="P:positive regulation of cytokine production involved in immune response"/>
    <property type="evidence" value="ECO:0007669"/>
    <property type="project" value="TreeGrafter"/>
</dbReference>
<dbReference type="SMART" id="SM00208">
    <property type="entry name" value="TNFR"/>
    <property type="match status" value="2"/>
</dbReference>
<dbReference type="Proteomes" id="UP001318040">
    <property type="component" value="Chromosome 66"/>
</dbReference>
<keyword evidence="2" id="KW-0812">Transmembrane</keyword>
<evidence type="ECO:0000256" key="1">
    <source>
        <dbReference type="PROSITE-ProRule" id="PRU00206"/>
    </source>
</evidence>
<feature type="domain" description="TNFR-Cys" evidence="3">
    <location>
        <begin position="104"/>
        <end position="139"/>
    </location>
</feature>
<dbReference type="GO" id="GO:0046642">
    <property type="term" value="P:negative regulation of alpha-beta T cell proliferation"/>
    <property type="evidence" value="ECO:0007669"/>
    <property type="project" value="TreeGrafter"/>
</dbReference>
<name>A0AAJ7XH12_PETMA</name>
<evidence type="ECO:0000259" key="3">
    <source>
        <dbReference type="PROSITE" id="PS50050"/>
    </source>
</evidence>
<keyword evidence="2" id="KW-1133">Transmembrane helix</keyword>
<organism evidence="4 5">
    <name type="scientific">Petromyzon marinus</name>
    <name type="common">Sea lamprey</name>
    <dbReference type="NCBI Taxonomy" id="7757"/>
    <lineage>
        <taxon>Eukaryota</taxon>
        <taxon>Metazoa</taxon>
        <taxon>Chordata</taxon>
        <taxon>Craniata</taxon>
        <taxon>Vertebrata</taxon>
        <taxon>Cyclostomata</taxon>
        <taxon>Hyperoartia</taxon>
        <taxon>Petromyzontiformes</taxon>
        <taxon>Petromyzontidae</taxon>
        <taxon>Petromyzon</taxon>
    </lineage>
</organism>
<feature type="domain" description="TNFR-Cys" evidence="3">
    <location>
        <begin position="58"/>
        <end position="93"/>
    </location>
</feature>
<dbReference type="GO" id="GO:0050829">
    <property type="term" value="P:defense response to Gram-negative bacterium"/>
    <property type="evidence" value="ECO:0007669"/>
    <property type="project" value="TreeGrafter"/>
</dbReference>